<dbReference type="InterPro" id="IPR041588">
    <property type="entry name" value="Integrase_H2C2"/>
</dbReference>
<evidence type="ECO:0000259" key="4">
    <source>
        <dbReference type="Pfam" id="PF18701"/>
    </source>
</evidence>
<dbReference type="InterPro" id="IPR012337">
    <property type="entry name" value="RNaseH-like_sf"/>
</dbReference>
<dbReference type="InterPro" id="IPR040676">
    <property type="entry name" value="DUF5641"/>
</dbReference>
<feature type="region of interest" description="Disordered" evidence="1">
    <location>
        <begin position="262"/>
        <end position="286"/>
    </location>
</feature>
<evidence type="ECO:0000256" key="1">
    <source>
        <dbReference type="SAM" id="MobiDB-lite"/>
    </source>
</evidence>
<comment type="caution">
    <text evidence="5">The sequence shown here is derived from an EMBL/GenBank/DDBJ whole genome shotgun (WGS) entry which is preliminary data.</text>
</comment>
<feature type="domain" description="Integrase zinc-binding" evidence="3">
    <location>
        <begin position="1367"/>
        <end position="1417"/>
    </location>
</feature>
<feature type="domain" description="DUF5641" evidence="4">
    <location>
        <begin position="1583"/>
        <end position="1686"/>
    </location>
</feature>
<accession>A0AAD9PRM6</accession>
<dbReference type="InterPro" id="IPR008737">
    <property type="entry name" value="DUF1758"/>
</dbReference>
<dbReference type="Pfam" id="PF03564">
    <property type="entry name" value="DUF1759"/>
    <property type="match status" value="1"/>
</dbReference>
<feature type="domain" description="DUF1758" evidence="2">
    <location>
        <begin position="433"/>
        <end position="575"/>
    </location>
</feature>
<dbReference type="Gene3D" id="1.10.340.70">
    <property type="match status" value="1"/>
</dbReference>
<dbReference type="InterPro" id="IPR036397">
    <property type="entry name" value="RNaseH_sf"/>
</dbReference>
<dbReference type="Pfam" id="PF18701">
    <property type="entry name" value="DUF5641"/>
    <property type="match status" value="1"/>
</dbReference>
<dbReference type="InterPro" id="IPR005312">
    <property type="entry name" value="DUF1759"/>
</dbReference>
<dbReference type="InterPro" id="IPR043502">
    <property type="entry name" value="DNA/RNA_pol_sf"/>
</dbReference>
<dbReference type="Pfam" id="PF05380">
    <property type="entry name" value="Peptidase_A17"/>
    <property type="match status" value="1"/>
</dbReference>
<dbReference type="Proteomes" id="UP001249851">
    <property type="component" value="Unassembled WGS sequence"/>
</dbReference>
<evidence type="ECO:0000313" key="6">
    <source>
        <dbReference type="Proteomes" id="UP001249851"/>
    </source>
</evidence>
<dbReference type="CDD" id="cd01644">
    <property type="entry name" value="RT_pepA17"/>
    <property type="match status" value="1"/>
</dbReference>
<evidence type="ECO:0000259" key="3">
    <source>
        <dbReference type="Pfam" id="PF17921"/>
    </source>
</evidence>
<protein>
    <submittedName>
        <fullName evidence="5">Uncharacterized protein</fullName>
    </submittedName>
</protein>
<dbReference type="GO" id="GO:0003676">
    <property type="term" value="F:nucleic acid binding"/>
    <property type="evidence" value="ECO:0007669"/>
    <property type="project" value="InterPro"/>
</dbReference>
<reference evidence="5" key="2">
    <citation type="journal article" date="2023" name="Science">
        <title>Genomic signatures of disease resistance in endangered staghorn corals.</title>
        <authorList>
            <person name="Vollmer S.V."/>
            <person name="Selwyn J.D."/>
            <person name="Despard B.A."/>
            <person name="Roesel C.L."/>
        </authorList>
    </citation>
    <scope>NUCLEOTIDE SEQUENCE</scope>
    <source>
        <strain evidence="5">K2</strain>
    </source>
</reference>
<organism evidence="5 6">
    <name type="scientific">Acropora cervicornis</name>
    <name type="common">Staghorn coral</name>
    <dbReference type="NCBI Taxonomy" id="6130"/>
    <lineage>
        <taxon>Eukaryota</taxon>
        <taxon>Metazoa</taxon>
        <taxon>Cnidaria</taxon>
        <taxon>Anthozoa</taxon>
        <taxon>Hexacorallia</taxon>
        <taxon>Scleractinia</taxon>
        <taxon>Astrocoeniina</taxon>
        <taxon>Acroporidae</taxon>
        <taxon>Acropora</taxon>
    </lineage>
</organism>
<dbReference type="Gene3D" id="3.30.420.10">
    <property type="entry name" value="Ribonuclease H-like superfamily/Ribonuclease H"/>
    <property type="match status" value="1"/>
</dbReference>
<dbReference type="InterPro" id="IPR008042">
    <property type="entry name" value="Retrotrans_Pao"/>
</dbReference>
<dbReference type="PANTHER" id="PTHR47331">
    <property type="entry name" value="PHD-TYPE DOMAIN-CONTAINING PROTEIN"/>
    <property type="match status" value="1"/>
</dbReference>
<evidence type="ECO:0000313" key="5">
    <source>
        <dbReference type="EMBL" id="KAK2547823.1"/>
    </source>
</evidence>
<name>A0AAD9PRM6_ACRCE</name>
<dbReference type="SUPFAM" id="SSF53098">
    <property type="entry name" value="Ribonuclease H-like"/>
    <property type="match status" value="1"/>
</dbReference>
<reference evidence="5" key="1">
    <citation type="journal article" date="2023" name="G3 (Bethesda)">
        <title>Whole genome assembly and annotation of the endangered Caribbean coral Acropora cervicornis.</title>
        <authorList>
            <person name="Selwyn J.D."/>
            <person name="Vollmer S.V."/>
        </authorList>
    </citation>
    <scope>NUCLEOTIDE SEQUENCE</scope>
    <source>
        <strain evidence="5">K2</strain>
    </source>
</reference>
<dbReference type="Pfam" id="PF17921">
    <property type="entry name" value="Integrase_H2C2"/>
    <property type="match status" value="1"/>
</dbReference>
<sequence length="1738" mass="197269">MGDEELKKKKKIRGGHKGYVTITLEKVQALLDDFELSVANQVKTYRIALTEKLNILSALDEEILTLITEEYIEDEIRETGIFRESIHEMIKFYGDPISFTPFWDSFKSAVDDNPSLSDIDKFNYLRSLPEGSAAGAIRGLPLTAENYGAAKDILKKRFGQPQIIINAHMEGLVKVAAVTVDNDLKRLRLLYDRVEAHVRALQALGIHCESYGKLLVPLLMEKLPPNMRLIISRAIDQPEWDLDVLLKAFDSEIEARERCESIGTNPSDSFTPKRPFSSQANKGKDVPTGATLTNQSEHPISCTFCKQSHPSASCGTVADIGARRNLLKQQGRCFVCLRRNHLARNCSLNKVCRICSGNHHMSICENANRGNGTSEIQSRGSSVVVSDRGECRSNENKSSTTVYVDSNTSILLQTAIAPVSVVHHWHPVVNMRILFDSGSQRSYLSERARAKLNLLPKRKEKLLIKTFGQENEQLRECDVVEFCVRGLSEGSKVQMTALAVPLICSPLKDQAVQFAQPCYSHLADLELADHPSEDCGSEVDLLIGNDFYWSFFIGDVKRGESGPVAMKTILGWVLSGPVPHAPGSGSDVNLVTCHTLRLNASSCDDLNVSRKDGDPLLEQVKKFWEIESIGVSPHEGTVHDKFLDTIRACDGRYEVSLPWKEQHALLPDNYALAVSRLASVLKRLRGNPKLFAEYNRIIEEQSLQGIISDVDPHAPVQVGRLHYLPHHPVVREDKQTTKVRIVYDASAKSTGPSLNDCLHAGPSLISDIPDVLMRFRYHQIALAADIEKAFLMVQVAKADRDVLRFLWINDPTSEDPNIVVKRFNRVVFGVTSSPFLLNGTVRHDVSNYEVEDPQFVNDFLSSLYVDDFNGGKDSVSEAFQLYTKAKSRMKEGGFNLRKWISNSEKLMQWINQEEGVPIMEASMVSEEDKTYTQTQLGANNSTISCERKILGLNWDVEKDTFMFYFDWLVQFARELPLNKRSVLKVVAKLYDPLGLISPLFITVKALFQDLCKLKIGWDKPLDEELTLRYSSWLSDLLKVKCIPIERRYVPNSEENVISLQIHGFGDSSEVAYAAVVYLRIETSEGAYTQLVMSKTRVAPLAKQTIPRLELLAALILSRLIDRVRVALLPVIKVDEVYCWTDSMTTLHWIKGVERNYKQFVENRIREIRQNVPPESWDHCPGIENPADLPSRGMKAEALKQSEIWWRGPPWLVEGKEMWPKFENTTEPPSVCFDEMRVSDRPNNCTELVVTVRVPALSSVFYQQRYSDIKRLFRVTAFVLRFLHNLKSRKNGMAATGPLSTDEYGAAEILWLREMQQAVVESPRFESLNNQLGLYTDDNGLLRCKGRLQNATIPFNAKYPILLPADHYLTALIIHDCHKRVLHNGSRETLAELRSRFWIVRGRQVVRKVLSRCVICKRIEGQHYAIPPTAPLPQSRVEESPVFTNTGIDFVGPLFGKHGAKEKGDMEKLPEVQSFLLNHKVKWRFNLERAPWWGGFFERMVRCVKRCLKKILKSAKLTYEELLTVVAEIECVLNSRPLTYVSSEDRVEPLTPSHLLTGRRLLSIPDESVVAEEKSSDVEILTRRQRYVTSLLSHFWNRWKQEYVVELREHHRALEKGAARNSPSIQTGDIVTVMEEGKSNRGMWKLGKVLDVHPGNDGLVRGATIEVASDNGKRRRLRRPLQKLFPLEVRETRVAAVEEHNRPIACTPQRQRRQAAIEGEMRRRQVDQCLEELKDYDEH</sequence>
<feature type="compositionally biased region" description="Polar residues" evidence="1">
    <location>
        <begin position="262"/>
        <end position="281"/>
    </location>
</feature>
<gene>
    <name evidence="5" type="ORF">P5673_032101</name>
</gene>
<evidence type="ECO:0000259" key="2">
    <source>
        <dbReference type="Pfam" id="PF05585"/>
    </source>
</evidence>
<proteinExistence type="predicted"/>
<dbReference type="PANTHER" id="PTHR47331:SF1">
    <property type="entry name" value="GAG-LIKE PROTEIN"/>
    <property type="match status" value="1"/>
</dbReference>
<keyword evidence="6" id="KW-1185">Reference proteome</keyword>
<dbReference type="GO" id="GO:0006259">
    <property type="term" value="P:DNA metabolic process"/>
    <property type="evidence" value="ECO:0007669"/>
    <property type="project" value="UniProtKB-ARBA"/>
</dbReference>
<dbReference type="EMBL" id="JARQWQ010000166">
    <property type="protein sequence ID" value="KAK2547823.1"/>
    <property type="molecule type" value="Genomic_DNA"/>
</dbReference>
<dbReference type="Pfam" id="PF05585">
    <property type="entry name" value="DUF1758"/>
    <property type="match status" value="1"/>
</dbReference>
<dbReference type="SUPFAM" id="SSF56672">
    <property type="entry name" value="DNA/RNA polymerases"/>
    <property type="match status" value="1"/>
</dbReference>